<dbReference type="STRING" id="1122149.FD44_GL001583"/>
<reference evidence="1 2" key="1">
    <citation type="journal article" date="2019" name="Appl. Microbiol. Biotechnol.">
        <title>Uncovering carbohydrate metabolism through a genotype-phenotype association study of 56 lactic acid bacteria genomes.</title>
        <authorList>
            <person name="Buron-Moles G."/>
            <person name="Chailyan A."/>
            <person name="Dolejs I."/>
            <person name="Forster J."/>
            <person name="Miks M.H."/>
        </authorList>
    </citation>
    <scope>NUCLEOTIDE SEQUENCE [LARGE SCALE GENOMIC DNA]</scope>
    <source>
        <strain evidence="1 2">ATCC 49373</strain>
    </source>
</reference>
<dbReference type="AlphaFoldDB" id="A0A4R5NQZ1"/>
<dbReference type="NCBIfam" id="TIGR01595">
    <property type="entry name" value="cas_CT1132"/>
    <property type="match status" value="1"/>
</dbReference>
<evidence type="ECO:0000313" key="2">
    <source>
        <dbReference type="Proteomes" id="UP000294854"/>
    </source>
</evidence>
<name>A0A4R5NQZ1_9LACO</name>
<protein>
    <recommendedName>
        <fullName evidence="3">Csd2 family CRISPR-associated protein</fullName>
    </recommendedName>
</protein>
<organism evidence="1 2">
    <name type="scientific">Secundilactobacillus malefermentans</name>
    <dbReference type="NCBI Taxonomy" id="176292"/>
    <lineage>
        <taxon>Bacteria</taxon>
        <taxon>Bacillati</taxon>
        <taxon>Bacillota</taxon>
        <taxon>Bacilli</taxon>
        <taxon>Lactobacillales</taxon>
        <taxon>Lactobacillaceae</taxon>
        <taxon>Secundilactobacillus</taxon>
    </lineage>
</organism>
<sequence length="299" mass="33063">MSTKILDHKIDFSIVIGVKNANPNGDPLDGNRPRINADGFGEITDVAIKRKIRNRWQDMGKSVLVQMEERVTDGFMNIRDRVKQSESVQTAIATQKEKVNHWRDDLYSAACESWLDVRAFGQVMPFSASKKLKDGLDGVSIGIRGPVTIQSAYSVKPISIKEEQITKSINLEPGEGKGSDTMGTKATVPFSAYKFNGSINVEQAEKTGFTVEDAAALKEALRTLFVNDSSSARPEGSMAVLKLIWWEHDSKLGKLAPYIIHDLTKVSYPEKATSFNQVDVQVDDPADMTGIHREIIAGY</sequence>
<dbReference type="NCBIfam" id="TIGR02589">
    <property type="entry name" value="cas_Csd2"/>
    <property type="match status" value="1"/>
</dbReference>
<evidence type="ECO:0008006" key="3">
    <source>
        <dbReference type="Google" id="ProtNLM"/>
    </source>
</evidence>
<accession>A0A4R5NQZ1</accession>
<dbReference type="GO" id="GO:0043571">
    <property type="term" value="P:maintenance of CRISPR repeat elements"/>
    <property type="evidence" value="ECO:0007669"/>
    <property type="project" value="InterPro"/>
</dbReference>
<dbReference type="OrthoDB" id="9776792at2"/>
<keyword evidence="2" id="KW-1185">Reference proteome</keyword>
<dbReference type="InterPro" id="IPR006482">
    <property type="entry name" value="Cas7_Csh2/Csh2"/>
</dbReference>
<proteinExistence type="predicted"/>
<gene>
    <name evidence="1" type="ORF">C5L31_000134</name>
</gene>
<dbReference type="RefSeq" id="WP_010619185.1">
    <property type="nucleotide sequence ID" value="NZ_PUFO01000024.1"/>
</dbReference>
<dbReference type="InterPro" id="IPR013418">
    <property type="entry name" value="CRISPR-assoc_prot_Cas7/Csd2"/>
</dbReference>
<dbReference type="Proteomes" id="UP000294854">
    <property type="component" value="Unassembled WGS sequence"/>
</dbReference>
<evidence type="ECO:0000313" key="1">
    <source>
        <dbReference type="EMBL" id="TDG79338.1"/>
    </source>
</evidence>
<comment type="caution">
    <text evidence="1">The sequence shown here is derived from an EMBL/GenBank/DDBJ whole genome shotgun (WGS) entry which is preliminary data.</text>
</comment>
<dbReference type="EMBL" id="PUFO01000024">
    <property type="protein sequence ID" value="TDG79338.1"/>
    <property type="molecule type" value="Genomic_DNA"/>
</dbReference>
<dbReference type="Pfam" id="PF05107">
    <property type="entry name" value="Cas_Cas7"/>
    <property type="match status" value="1"/>
</dbReference>